<evidence type="ECO:0000313" key="1">
    <source>
        <dbReference type="EMBL" id="KAL0918482.1"/>
    </source>
</evidence>
<dbReference type="AlphaFoldDB" id="A0ABD0V078"/>
<proteinExistence type="predicted"/>
<sequence>MESAAARGSHVGFSPSIRSHCRVPPKNFSAGPSGFLCLRRQRTPLPPLRAAYTLDSHNGDEPVDVIGIGSRKDSIIDFCLASQAVSASRFRFWSNYWKGAIVKVASAGHDLDQIAAVDLLYSVKSVGGLAIAIVLKPFSFEGQRRQKEVAPELLT</sequence>
<gene>
    <name evidence="1" type="ORF">M5K25_010491</name>
</gene>
<keyword evidence="2" id="KW-1185">Reference proteome</keyword>
<comment type="caution">
    <text evidence="1">The sequence shown here is derived from an EMBL/GenBank/DDBJ whole genome shotgun (WGS) entry which is preliminary data.</text>
</comment>
<accession>A0ABD0V078</accession>
<reference evidence="1 2" key="1">
    <citation type="journal article" date="2024" name="Plant Biotechnol. J.">
        <title>Dendrobium thyrsiflorum genome and its molecular insights into genes involved in important horticultural traits.</title>
        <authorList>
            <person name="Chen B."/>
            <person name="Wang J.Y."/>
            <person name="Zheng P.J."/>
            <person name="Li K.L."/>
            <person name="Liang Y.M."/>
            <person name="Chen X.F."/>
            <person name="Zhang C."/>
            <person name="Zhao X."/>
            <person name="He X."/>
            <person name="Zhang G.Q."/>
            <person name="Liu Z.J."/>
            <person name="Xu Q."/>
        </authorList>
    </citation>
    <scope>NUCLEOTIDE SEQUENCE [LARGE SCALE GENOMIC DNA]</scope>
    <source>
        <strain evidence="1">GZMU011</strain>
    </source>
</reference>
<evidence type="ECO:0000313" key="2">
    <source>
        <dbReference type="Proteomes" id="UP001552299"/>
    </source>
</evidence>
<dbReference type="EMBL" id="JANQDX010000009">
    <property type="protein sequence ID" value="KAL0918482.1"/>
    <property type="molecule type" value="Genomic_DNA"/>
</dbReference>
<organism evidence="1 2">
    <name type="scientific">Dendrobium thyrsiflorum</name>
    <name type="common">Pinecone-like raceme dendrobium</name>
    <name type="synonym">Orchid</name>
    <dbReference type="NCBI Taxonomy" id="117978"/>
    <lineage>
        <taxon>Eukaryota</taxon>
        <taxon>Viridiplantae</taxon>
        <taxon>Streptophyta</taxon>
        <taxon>Embryophyta</taxon>
        <taxon>Tracheophyta</taxon>
        <taxon>Spermatophyta</taxon>
        <taxon>Magnoliopsida</taxon>
        <taxon>Liliopsida</taxon>
        <taxon>Asparagales</taxon>
        <taxon>Orchidaceae</taxon>
        <taxon>Epidendroideae</taxon>
        <taxon>Malaxideae</taxon>
        <taxon>Dendrobiinae</taxon>
        <taxon>Dendrobium</taxon>
    </lineage>
</organism>
<name>A0ABD0V078_DENTH</name>
<protein>
    <submittedName>
        <fullName evidence="1">Uncharacterized protein</fullName>
    </submittedName>
</protein>
<dbReference type="Proteomes" id="UP001552299">
    <property type="component" value="Unassembled WGS sequence"/>
</dbReference>